<dbReference type="Proteomes" id="UP000483820">
    <property type="component" value="Chromosome I"/>
</dbReference>
<proteinExistence type="predicted"/>
<sequence length="525" mass="61466">MSSERTWHYFPPQTPPLIEAVDGFEENLLEFFAGRTLISQRAPDDEQRATHDEKYAKEVEYDAKDTAKGKPVYKKYRQDRINCRTQCDAQYINNLHTYYGNGSKLKPTPKHYAVDLVCGNSVDTDATAKLKNLEVLRNSKSVSDWVKDHRKTGDMYTMRRRCFSCPDLEFYIEPPTNITNPSNRWHKDPFAGIYNLDTDYKLPLTDSHYLRKDVSNTANYLISRVNAFNHNAGFLEIQRVLFSTEKMCAYVIPARFDLQLYLREFSEYFMKWFNRLSPAMQNTFGTDLEEKKKFPNSRQPTKSYWWKVNVILCLDEFQHEGTQFRRARHVCDVRWSAPPKDVFMEIDTGELRIVETSPLTVRRMPHEFAHFCTPILECRFEGAKTHDEVTARIEEIRRTGRAYIGRFDRGDRVERQNSHYEGMNRRAWCDIETAVLLPLKPYPSPLLTSLFCPEKDCMGLCCTEKYLEKSEISPTTVNIPSPWVADKKEKHFFVDRSSPSKFFKHPAATNNKRFLHPANVSSFFK</sequence>
<accession>A0A6A5HP56</accession>
<dbReference type="RefSeq" id="XP_003091508.2">
    <property type="nucleotide sequence ID" value="XM_003091460.2"/>
</dbReference>
<evidence type="ECO:0000313" key="2">
    <source>
        <dbReference type="Proteomes" id="UP000483820"/>
    </source>
</evidence>
<evidence type="ECO:0000313" key="1">
    <source>
        <dbReference type="EMBL" id="KAF1768446.1"/>
    </source>
</evidence>
<reference evidence="1 2" key="1">
    <citation type="submission" date="2019-12" db="EMBL/GenBank/DDBJ databases">
        <title>Chromosome-level assembly of the Caenorhabditis remanei genome.</title>
        <authorList>
            <person name="Teterina A.A."/>
            <person name="Willis J.H."/>
            <person name="Phillips P.C."/>
        </authorList>
    </citation>
    <scope>NUCLEOTIDE SEQUENCE [LARGE SCALE GENOMIC DNA]</scope>
    <source>
        <strain evidence="1 2">PX506</strain>
        <tissue evidence="1">Whole organism</tissue>
    </source>
</reference>
<comment type="caution">
    <text evidence="1">The sequence shown here is derived from an EMBL/GenBank/DDBJ whole genome shotgun (WGS) entry which is preliminary data.</text>
</comment>
<dbReference type="EMBL" id="WUAV01000001">
    <property type="protein sequence ID" value="KAF1768446.1"/>
    <property type="molecule type" value="Genomic_DNA"/>
</dbReference>
<protein>
    <submittedName>
        <fullName evidence="1">Uncharacterized protein</fullName>
    </submittedName>
</protein>
<dbReference type="GeneID" id="9803243"/>
<dbReference type="CTD" id="9803243"/>
<dbReference type="AlphaFoldDB" id="A0A6A5HP56"/>
<dbReference type="KEGG" id="crq:GCK72_000258"/>
<organism evidence="1 2">
    <name type="scientific">Caenorhabditis remanei</name>
    <name type="common">Caenorhabditis vulgaris</name>
    <dbReference type="NCBI Taxonomy" id="31234"/>
    <lineage>
        <taxon>Eukaryota</taxon>
        <taxon>Metazoa</taxon>
        <taxon>Ecdysozoa</taxon>
        <taxon>Nematoda</taxon>
        <taxon>Chromadorea</taxon>
        <taxon>Rhabditida</taxon>
        <taxon>Rhabditina</taxon>
        <taxon>Rhabditomorpha</taxon>
        <taxon>Rhabditoidea</taxon>
        <taxon>Rhabditidae</taxon>
        <taxon>Peloderinae</taxon>
        <taxon>Caenorhabditis</taxon>
    </lineage>
</organism>
<gene>
    <name evidence="1" type="ORF">GCK72_000258</name>
</gene>
<name>A0A6A5HP56_CAERE</name>